<name>A0ABP3NKN1_9ACTN</name>
<protein>
    <submittedName>
        <fullName evidence="2">Uncharacterized protein</fullName>
    </submittedName>
</protein>
<comment type="caution">
    <text evidence="2">The sequence shown here is derived from an EMBL/GenBank/DDBJ whole genome shotgun (WGS) entry which is preliminary data.</text>
</comment>
<organism evidence="2 3">
    <name type="scientific">Streptomyces mordarskii</name>
    <dbReference type="NCBI Taxonomy" id="1226758"/>
    <lineage>
        <taxon>Bacteria</taxon>
        <taxon>Bacillati</taxon>
        <taxon>Actinomycetota</taxon>
        <taxon>Actinomycetes</taxon>
        <taxon>Kitasatosporales</taxon>
        <taxon>Streptomycetaceae</taxon>
        <taxon>Streptomyces</taxon>
    </lineage>
</organism>
<dbReference type="Proteomes" id="UP001501576">
    <property type="component" value="Unassembled WGS sequence"/>
</dbReference>
<evidence type="ECO:0000313" key="3">
    <source>
        <dbReference type="Proteomes" id="UP001501576"/>
    </source>
</evidence>
<feature type="compositionally biased region" description="Pro residues" evidence="1">
    <location>
        <begin position="1"/>
        <end position="10"/>
    </location>
</feature>
<dbReference type="RefSeq" id="WP_286092308.1">
    <property type="nucleotide sequence ID" value="NZ_BAAABZ010000051.1"/>
</dbReference>
<feature type="region of interest" description="Disordered" evidence="1">
    <location>
        <begin position="1"/>
        <end position="27"/>
    </location>
</feature>
<reference evidence="3" key="1">
    <citation type="journal article" date="2019" name="Int. J. Syst. Evol. Microbiol.">
        <title>The Global Catalogue of Microorganisms (GCM) 10K type strain sequencing project: providing services to taxonomists for standard genome sequencing and annotation.</title>
        <authorList>
            <consortium name="The Broad Institute Genomics Platform"/>
            <consortium name="The Broad Institute Genome Sequencing Center for Infectious Disease"/>
            <person name="Wu L."/>
            <person name="Ma J."/>
        </authorList>
    </citation>
    <scope>NUCLEOTIDE SEQUENCE [LARGE SCALE GENOMIC DNA]</scope>
    <source>
        <strain evidence="3">JCM 5052</strain>
    </source>
</reference>
<proteinExistence type="predicted"/>
<accession>A0ABP3NKN1</accession>
<dbReference type="EMBL" id="BAAABZ010000051">
    <property type="protein sequence ID" value="GAA0544930.1"/>
    <property type="molecule type" value="Genomic_DNA"/>
</dbReference>
<sequence>MATHPDPPPNAETVSRESLANRKGYNDRFLGPTVPLPLPADSGVLCLPIRASKR</sequence>
<evidence type="ECO:0000313" key="2">
    <source>
        <dbReference type="EMBL" id="GAA0544930.1"/>
    </source>
</evidence>
<evidence type="ECO:0000256" key="1">
    <source>
        <dbReference type="SAM" id="MobiDB-lite"/>
    </source>
</evidence>
<keyword evidence="3" id="KW-1185">Reference proteome</keyword>
<gene>
    <name evidence="2" type="ORF">GCM10010390_53810</name>
</gene>